<accession>A0AAF3J224</accession>
<evidence type="ECO:0000313" key="3">
    <source>
        <dbReference type="WBParaSite" id="MBELARI_LOCUS11364"/>
    </source>
</evidence>
<sequence length="145" mass="16657">MLGNAKSLIRLAMDPAFETRFSGPLEVQQEFKWRSGWGVLKANMLFVFNRIGNHKVESEPPFLLLIIEDCFVELGDDNQLGKEFTFKINFKTTRRVYVLGAESFKSLGKWVSLLTITPTEYIKITTQSFQAQIDEREANDEKKSS</sequence>
<dbReference type="InterPro" id="IPR001849">
    <property type="entry name" value="PH_domain"/>
</dbReference>
<dbReference type="Proteomes" id="UP000887575">
    <property type="component" value="Unassembled WGS sequence"/>
</dbReference>
<evidence type="ECO:0000259" key="1">
    <source>
        <dbReference type="PROSITE" id="PS50003"/>
    </source>
</evidence>
<evidence type="ECO:0000313" key="2">
    <source>
        <dbReference type="Proteomes" id="UP000887575"/>
    </source>
</evidence>
<dbReference type="Gene3D" id="2.30.29.30">
    <property type="entry name" value="Pleckstrin-homology domain (PH domain)/Phosphotyrosine-binding domain (PTB)"/>
    <property type="match status" value="1"/>
</dbReference>
<reference evidence="3" key="1">
    <citation type="submission" date="2024-02" db="UniProtKB">
        <authorList>
            <consortium name="WormBaseParasite"/>
        </authorList>
    </citation>
    <scope>IDENTIFICATION</scope>
</reference>
<keyword evidence="2" id="KW-1185">Reference proteome</keyword>
<dbReference type="SMART" id="SM00233">
    <property type="entry name" value="PH"/>
    <property type="match status" value="1"/>
</dbReference>
<dbReference type="SUPFAM" id="SSF50729">
    <property type="entry name" value="PH domain-like"/>
    <property type="match status" value="1"/>
</dbReference>
<organism evidence="2 3">
    <name type="scientific">Mesorhabditis belari</name>
    <dbReference type="NCBI Taxonomy" id="2138241"/>
    <lineage>
        <taxon>Eukaryota</taxon>
        <taxon>Metazoa</taxon>
        <taxon>Ecdysozoa</taxon>
        <taxon>Nematoda</taxon>
        <taxon>Chromadorea</taxon>
        <taxon>Rhabditida</taxon>
        <taxon>Rhabditina</taxon>
        <taxon>Rhabditomorpha</taxon>
        <taxon>Rhabditoidea</taxon>
        <taxon>Rhabditidae</taxon>
        <taxon>Mesorhabditinae</taxon>
        <taxon>Mesorhabditis</taxon>
    </lineage>
</organism>
<proteinExistence type="predicted"/>
<protein>
    <submittedName>
        <fullName evidence="3">PH domain-containing protein</fullName>
    </submittedName>
</protein>
<dbReference type="PROSITE" id="PS50003">
    <property type="entry name" value="PH_DOMAIN"/>
    <property type="match status" value="1"/>
</dbReference>
<dbReference type="InterPro" id="IPR011993">
    <property type="entry name" value="PH-like_dom_sf"/>
</dbReference>
<dbReference type="Pfam" id="PF00169">
    <property type="entry name" value="PH"/>
    <property type="match status" value="1"/>
</dbReference>
<dbReference type="WBParaSite" id="MBELARI_LOCUS11364">
    <property type="protein sequence ID" value="MBELARI_LOCUS11364"/>
    <property type="gene ID" value="MBELARI_LOCUS11364"/>
</dbReference>
<dbReference type="AlphaFoldDB" id="A0AAF3J224"/>
<feature type="domain" description="PH" evidence="1">
    <location>
        <begin position="18"/>
        <end position="119"/>
    </location>
</feature>
<name>A0AAF3J224_9BILA</name>